<dbReference type="STRING" id="1182544.W9VXQ6"/>
<evidence type="ECO:0000256" key="2">
    <source>
        <dbReference type="ARBA" id="ARBA00022771"/>
    </source>
</evidence>
<evidence type="ECO:0000256" key="5">
    <source>
        <dbReference type="SAM" id="MobiDB-lite"/>
    </source>
</evidence>
<dbReference type="GO" id="GO:0004842">
    <property type="term" value="F:ubiquitin-protein transferase activity"/>
    <property type="evidence" value="ECO:0007669"/>
    <property type="project" value="InterPro"/>
</dbReference>
<dbReference type="InterPro" id="IPR013083">
    <property type="entry name" value="Znf_RING/FYVE/PHD"/>
</dbReference>
<accession>W9VXQ6</accession>
<dbReference type="Pfam" id="PF01485">
    <property type="entry name" value="IBR"/>
    <property type="match status" value="1"/>
</dbReference>
<evidence type="ECO:0000313" key="7">
    <source>
        <dbReference type="EMBL" id="EXJ57011.1"/>
    </source>
</evidence>
<dbReference type="OrthoDB" id="9977870at2759"/>
<dbReference type="HOGENOM" id="CLU_650538_0_0_1"/>
<dbReference type="InterPro" id="IPR002867">
    <property type="entry name" value="IBR_dom"/>
</dbReference>
<dbReference type="PANTHER" id="PTHR11685">
    <property type="entry name" value="RBR FAMILY RING FINGER AND IBR DOMAIN-CONTAINING"/>
    <property type="match status" value="1"/>
</dbReference>
<evidence type="ECO:0000256" key="3">
    <source>
        <dbReference type="ARBA" id="ARBA00022786"/>
    </source>
</evidence>
<keyword evidence="8" id="KW-1185">Reference proteome</keyword>
<keyword evidence="1" id="KW-0479">Metal-binding</keyword>
<dbReference type="Gene3D" id="3.30.40.10">
    <property type="entry name" value="Zinc/RING finger domain, C3HC4 (zinc finger)"/>
    <property type="match status" value="1"/>
</dbReference>
<dbReference type="GO" id="GO:0016567">
    <property type="term" value="P:protein ubiquitination"/>
    <property type="evidence" value="ECO:0007669"/>
    <property type="project" value="InterPro"/>
</dbReference>
<proteinExistence type="predicted"/>
<dbReference type="EMBL" id="AMGW01000005">
    <property type="protein sequence ID" value="EXJ57011.1"/>
    <property type="molecule type" value="Genomic_DNA"/>
</dbReference>
<keyword evidence="4" id="KW-0862">Zinc</keyword>
<reference evidence="7 8" key="1">
    <citation type="submission" date="2013-03" db="EMBL/GenBank/DDBJ databases">
        <title>The Genome Sequence of Cladophialophora yegresii CBS 114405.</title>
        <authorList>
            <consortium name="The Broad Institute Genomics Platform"/>
            <person name="Cuomo C."/>
            <person name="de Hoog S."/>
            <person name="Gorbushina A."/>
            <person name="Walker B."/>
            <person name="Young S.K."/>
            <person name="Zeng Q."/>
            <person name="Gargeya S."/>
            <person name="Fitzgerald M."/>
            <person name="Haas B."/>
            <person name="Abouelleil A."/>
            <person name="Allen A.W."/>
            <person name="Alvarado L."/>
            <person name="Arachchi H.M."/>
            <person name="Berlin A.M."/>
            <person name="Chapman S.B."/>
            <person name="Gainer-Dewar J."/>
            <person name="Goldberg J."/>
            <person name="Griggs A."/>
            <person name="Gujja S."/>
            <person name="Hansen M."/>
            <person name="Howarth C."/>
            <person name="Imamovic A."/>
            <person name="Ireland A."/>
            <person name="Larimer J."/>
            <person name="McCowan C."/>
            <person name="Murphy C."/>
            <person name="Pearson M."/>
            <person name="Poon T.W."/>
            <person name="Priest M."/>
            <person name="Roberts A."/>
            <person name="Saif S."/>
            <person name="Shea T."/>
            <person name="Sisk P."/>
            <person name="Sykes S."/>
            <person name="Wortman J."/>
            <person name="Nusbaum C."/>
            <person name="Birren B."/>
        </authorList>
    </citation>
    <scope>NUCLEOTIDE SEQUENCE [LARGE SCALE GENOMIC DNA]</scope>
    <source>
        <strain evidence="7 8">CBS 114405</strain>
    </source>
</reference>
<evidence type="ECO:0000313" key="8">
    <source>
        <dbReference type="Proteomes" id="UP000019473"/>
    </source>
</evidence>
<keyword evidence="3" id="KW-0833">Ubl conjugation pathway</keyword>
<dbReference type="RefSeq" id="XP_007759545.1">
    <property type="nucleotide sequence ID" value="XM_007761355.1"/>
</dbReference>
<gene>
    <name evidence="7" type="ORF">A1O7_07355</name>
</gene>
<dbReference type="InterPro" id="IPR031127">
    <property type="entry name" value="E3_UB_ligase_RBR"/>
</dbReference>
<dbReference type="GeneID" id="19181930"/>
<dbReference type="Proteomes" id="UP000019473">
    <property type="component" value="Unassembled WGS sequence"/>
</dbReference>
<name>W9VXQ6_9EURO</name>
<evidence type="ECO:0000256" key="4">
    <source>
        <dbReference type="ARBA" id="ARBA00022833"/>
    </source>
</evidence>
<feature type="compositionally biased region" description="Basic and acidic residues" evidence="5">
    <location>
        <begin position="70"/>
        <end position="86"/>
    </location>
</feature>
<feature type="region of interest" description="Disordered" evidence="5">
    <location>
        <begin position="54"/>
        <end position="86"/>
    </location>
</feature>
<evidence type="ECO:0000259" key="6">
    <source>
        <dbReference type="Pfam" id="PF01485"/>
    </source>
</evidence>
<dbReference type="SUPFAM" id="SSF57850">
    <property type="entry name" value="RING/U-box"/>
    <property type="match status" value="1"/>
</dbReference>
<evidence type="ECO:0000256" key="1">
    <source>
        <dbReference type="ARBA" id="ARBA00022723"/>
    </source>
</evidence>
<organism evidence="7 8">
    <name type="scientific">Cladophialophora yegresii CBS 114405</name>
    <dbReference type="NCBI Taxonomy" id="1182544"/>
    <lineage>
        <taxon>Eukaryota</taxon>
        <taxon>Fungi</taxon>
        <taxon>Dikarya</taxon>
        <taxon>Ascomycota</taxon>
        <taxon>Pezizomycotina</taxon>
        <taxon>Eurotiomycetes</taxon>
        <taxon>Chaetothyriomycetidae</taxon>
        <taxon>Chaetothyriales</taxon>
        <taxon>Herpotrichiellaceae</taxon>
        <taxon>Cladophialophora</taxon>
    </lineage>
</organism>
<dbReference type="AlphaFoldDB" id="W9VXQ6"/>
<feature type="domain" description="IBR" evidence="6">
    <location>
        <begin position="188"/>
        <end position="240"/>
    </location>
</feature>
<dbReference type="VEuPathDB" id="FungiDB:A1O7_07355"/>
<protein>
    <recommendedName>
        <fullName evidence="6">IBR domain-containing protein</fullName>
    </recommendedName>
</protein>
<dbReference type="GO" id="GO:0008270">
    <property type="term" value="F:zinc ion binding"/>
    <property type="evidence" value="ECO:0007669"/>
    <property type="project" value="UniProtKB-KW"/>
</dbReference>
<sequence length="422" mass="46570">MLTDRAAALHLLRQETIEFDKVQTDQRIQRSMYQAMLSDCRELSALLEEEAATSTDASAQGQLGGASDQRAPRESGREGYYEDDRVDPNGRTDLVTYIESLKLDEEHAPRECYICMVDTIYSLTTEVGECNHVWCRGCLVRALDLATKNESHYPVRCCGQSPSIPLDHPGVATLVGAEAIPAVEAKIVEYGTEDKTYCHDAGYSAFIAPATIDETKATCPMCLKTTCARCKAEFHEGEDCKTVNDEAFEQWQRDNESATCYACHRVIIISHGASVALNSAMNATTPGRRVNANAGTKIAFSNVLPWSPGARRSARDNLPTSSVLLRSCVMKNHVATPAGLELCCVLMWDLMFVQIVIGRVTSFCGYVMDVICVYARDADETTSVAGNRARGEITRSNVQSLLFGQCRVRYVLVLDHTYPLEM</sequence>
<comment type="caution">
    <text evidence="7">The sequence shown here is derived from an EMBL/GenBank/DDBJ whole genome shotgun (WGS) entry which is preliminary data.</text>
</comment>
<keyword evidence="2" id="KW-0863">Zinc-finger</keyword>